<gene>
    <name evidence="1" type="ordered locus">FSU_0641</name>
</gene>
<protein>
    <recommendedName>
        <fullName evidence="3">MJ0042 family finger-like domain-containing protein</fullName>
    </recommendedName>
</protein>
<evidence type="ECO:0000313" key="2">
    <source>
        <dbReference type="Proteomes" id="UP000000517"/>
    </source>
</evidence>
<reference evidence="2" key="1">
    <citation type="submission" date="2010-08" db="EMBL/GenBank/DDBJ databases">
        <title>Complete sequence of Fibrobacter succinogenes subsp. succinogenes S85.</title>
        <authorList>
            <person name="Durkin A.S."/>
            <person name="Nelson K.E."/>
            <person name="Morrison M."/>
            <person name="Forsberg C.W."/>
            <person name="Wilson D.B."/>
            <person name="Russell J.B."/>
            <person name="Cann I.K.O."/>
            <person name="Mackie R.I."/>
            <person name="White B.A."/>
        </authorList>
    </citation>
    <scope>NUCLEOTIDE SEQUENCE [LARGE SCALE GENOMIC DNA]</scope>
    <source>
        <strain evidence="2">ATCC 19169 / S85</strain>
    </source>
</reference>
<dbReference type="STRING" id="59374.FSU_0641"/>
<evidence type="ECO:0008006" key="3">
    <source>
        <dbReference type="Google" id="ProtNLM"/>
    </source>
</evidence>
<accession>D9S7B4</accession>
<dbReference type="Proteomes" id="UP000000517">
    <property type="component" value="Chromosome"/>
</dbReference>
<name>D9S7B4_FIBSS</name>
<dbReference type="HOGENOM" id="CLU_1683942_0_0_0"/>
<evidence type="ECO:0000313" key="1">
    <source>
        <dbReference type="EMBL" id="ADL25095.1"/>
    </source>
</evidence>
<sequence>MRAQNELDCVKIKYCCCIWLGIVKNSTLWYMSEMDIECPHCGTKFKVQIDGDFSNMMVFPCARCQTPLMCYHGEISELDREEFSKLREKLSKVLNVVMRQDGTVGEVANALKKLVDVSNARADEREQNHTVITDDELDALQKDLADLDVDAFLSKL</sequence>
<dbReference type="EMBL" id="CP002158">
    <property type="protein sequence ID" value="ADL25095.1"/>
    <property type="molecule type" value="Genomic_DNA"/>
</dbReference>
<organism evidence="1 2">
    <name type="scientific">Fibrobacter succinogenes (strain ATCC 19169 / S85)</name>
    <dbReference type="NCBI Taxonomy" id="59374"/>
    <lineage>
        <taxon>Bacteria</taxon>
        <taxon>Pseudomonadati</taxon>
        <taxon>Fibrobacterota</taxon>
        <taxon>Fibrobacteria</taxon>
        <taxon>Fibrobacterales</taxon>
        <taxon>Fibrobacteraceae</taxon>
        <taxon>Fibrobacter</taxon>
    </lineage>
</organism>
<proteinExistence type="predicted"/>
<dbReference type="AlphaFoldDB" id="D9S7B4"/>
<dbReference type="KEGG" id="fsc:FSU_0641"/>